<dbReference type="InterPro" id="IPR012340">
    <property type="entry name" value="NA-bd_OB-fold"/>
</dbReference>
<evidence type="ECO:0000313" key="3">
    <source>
        <dbReference type="Proteomes" id="UP001611548"/>
    </source>
</evidence>
<evidence type="ECO:0000313" key="2">
    <source>
        <dbReference type="EMBL" id="MFI1962974.1"/>
    </source>
</evidence>
<dbReference type="RefSeq" id="WP_055472041.1">
    <property type="nucleotide sequence ID" value="NZ_JBIRWE010000001.1"/>
</dbReference>
<dbReference type="PROSITE" id="PS51857">
    <property type="entry name" value="CSD_2"/>
    <property type="match status" value="1"/>
</dbReference>
<gene>
    <name evidence="2" type="ORF">ACH429_02295</name>
</gene>
<dbReference type="Pfam" id="PF00313">
    <property type="entry name" value="CSD"/>
    <property type="match status" value="1"/>
</dbReference>
<organism evidence="2 3">
    <name type="scientific">Streptomyces pathocidini</name>
    <dbReference type="NCBI Taxonomy" id="1650571"/>
    <lineage>
        <taxon>Bacteria</taxon>
        <taxon>Bacillati</taxon>
        <taxon>Actinomycetota</taxon>
        <taxon>Actinomycetes</taxon>
        <taxon>Kitasatosporales</taxon>
        <taxon>Streptomycetaceae</taxon>
        <taxon>Streptomyces</taxon>
    </lineage>
</organism>
<feature type="domain" description="CSD" evidence="1">
    <location>
        <begin position="1"/>
        <end position="65"/>
    </location>
</feature>
<dbReference type="Gene3D" id="2.40.50.140">
    <property type="entry name" value="Nucleic acid-binding proteins"/>
    <property type="match status" value="1"/>
</dbReference>
<keyword evidence="3" id="KW-1185">Reference proteome</keyword>
<name>A0ABW7UJX4_9ACTN</name>
<proteinExistence type="predicted"/>
<evidence type="ECO:0000259" key="1">
    <source>
        <dbReference type="PROSITE" id="PS51857"/>
    </source>
</evidence>
<reference evidence="2 3" key="1">
    <citation type="submission" date="2024-10" db="EMBL/GenBank/DDBJ databases">
        <title>The Natural Products Discovery Center: Release of the First 8490 Sequenced Strains for Exploring Actinobacteria Biosynthetic Diversity.</title>
        <authorList>
            <person name="Kalkreuter E."/>
            <person name="Kautsar S.A."/>
            <person name="Yang D."/>
            <person name="Bader C.D."/>
            <person name="Teijaro C.N."/>
            <person name="Fluegel L."/>
            <person name="Davis C.M."/>
            <person name="Simpson J.R."/>
            <person name="Lauterbach L."/>
            <person name="Steele A.D."/>
            <person name="Gui C."/>
            <person name="Meng S."/>
            <person name="Li G."/>
            <person name="Viehrig K."/>
            <person name="Ye F."/>
            <person name="Su P."/>
            <person name="Kiefer A.F."/>
            <person name="Nichols A."/>
            <person name="Cepeda A.J."/>
            <person name="Yan W."/>
            <person name="Fan B."/>
            <person name="Jiang Y."/>
            <person name="Adhikari A."/>
            <person name="Zheng C.-J."/>
            <person name="Schuster L."/>
            <person name="Cowan T.M."/>
            <person name="Smanski M.J."/>
            <person name="Chevrette M.G."/>
            <person name="De Carvalho L.P.S."/>
            <person name="Shen B."/>
        </authorList>
    </citation>
    <scope>NUCLEOTIDE SEQUENCE [LARGE SCALE GENOMIC DNA]</scope>
    <source>
        <strain evidence="2 3">NPDC020327</strain>
    </source>
</reference>
<protein>
    <submittedName>
        <fullName evidence="2">Cold-shock protein</fullName>
    </submittedName>
</protein>
<dbReference type="InterPro" id="IPR002059">
    <property type="entry name" value="CSP_DNA-bd"/>
</dbReference>
<sequence length="69" mass="7681">MPEGKVLFYDTDRGFGYLVPDDGGPHVQVDERALNVTDSLRKDQHVTYELTKGSGGEWRAFNVVPTEGL</sequence>
<accession>A0ABW7UJX4</accession>
<dbReference type="Proteomes" id="UP001611548">
    <property type="component" value="Unassembled WGS sequence"/>
</dbReference>
<dbReference type="EMBL" id="JBIRWE010000001">
    <property type="protein sequence ID" value="MFI1962974.1"/>
    <property type="molecule type" value="Genomic_DNA"/>
</dbReference>
<dbReference type="SUPFAM" id="SSF50249">
    <property type="entry name" value="Nucleic acid-binding proteins"/>
    <property type="match status" value="1"/>
</dbReference>
<comment type="caution">
    <text evidence="2">The sequence shown here is derived from an EMBL/GenBank/DDBJ whole genome shotgun (WGS) entry which is preliminary data.</text>
</comment>